<comment type="caution">
    <text evidence="17">The sequence shown here is derived from an EMBL/GenBank/DDBJ whole genome shotgun (WGS) entry which is preliminary data.</text>
</comment>
<keyword evidence="6" id="KW-0573">Peptidoglycan synthesis</keyword>
<dbReference type="GO" id="GO:0032153">
    <property type="term" value="C:cell division site"/>
    <property type="evidence" value="ECO:0007669"/>
    <property type="project" value="TreeGrafter"/>
</dbReference>
<dbReference type="InterPro" id="IPR001182">
    <property type="entry name" value="FtsW/RodA"/>
</dbReference>
<dbReference type="GO" id="GO:0015648">
    <property type="term" value="F:lipid-linked peptidoglycan transporter activity"/>
    <property type="evidence" value="ECO:0007669"/>
    <property type="project" value="TreeGrafter"/>
</dbReference>
<comment type="subcellular location">
    <subcellularLocation>
        <location evidence="1">Membrane</location>
        <topology evidence="1">Multi-pass membrane protein</topology>
    </subcellularLocation>
</comment>
<feature type="transmembrane region" description="Helical" evidence="16">
    <location>
        <begin position="76"/>
        <end position="94"/>
    </location>
</feature>
<evidence type="ECO:0000313" key="17">
    <source>
        <dbReference type="EMBL" id="PIV64956.1"/>
    </source>
</evidence>
<evidence type="ECO:0000256" key="15">
    <source>
        <dbReference type="ARBA" id="ARBA00049902"/>
    </source>
</evidence>
<feature type="transmembrane region" description="Helical" evidence="16">
    <location>
        <begin position="207"/>
        <end position="226"/>
    </location>
</feature>
<keyword evidence="8 16" id="KW-0472">Membrane</keyword>
<feature type="transmembrane region" description="Helical" evidence="16">
    <location>
        <begin position="285"/>
        <end position="310"/>
    </location>
</feature>
<dbReference type="InterPro" id="IPR018365">
    <property type="entry name" value="Cell_cycle_FtsW-rel_CS"/>
</dbReference>
<name>A0A2M7EB32_9BACT</name>
<evidence type="ECO:0000256" key="1">
    <source>
        <dbReference type="ARBA" id="ARBA00004141"/>
    </source>
</evidence>
<feature type="transmembrane region" description="Helical" evidence="16">
    <location>
        <begin position="184"/>
        <end position="201"/>
    </location>
</feature>
<evidence type="ECO:0000256" key="3">
    <source>
        <dbReference type="ARBA" id="ARBA00022679"/>
    </source>
</evidence>
<feature type="transmembrane region" description="Helical" evidence="16">
    <location>
        <begin position="160"/>
        <end position="179"/>
    </location>
</feature>
<proteinExistence type="inferred from homology"/>
<evidence type="ECO:0000313" key="18">
    <source>
        <dbReference type="Proteomes" id="UP000230766"/>
    </source>
</evidence>
<dbReference type="PROSITE" id="PS00428">
    <property type="entry name" value="FTSW_RODA_SPOVE"/>
    <property type="match status" value="1"/>
</dbReference>
<evidence type="ECO:0000256" key="2">
    <source>
        <dbReference type="ARBA" id="ARBA00022676"/>
    </source>
</evidence>
<gene>
    <name evidence="17" type="ORF">COS09_02125</name>
</gene>
<dbReference type="PANTHER" id="PTHR30474:SF2">
    <property type="entry name" value="PEPTIDOGLYCAN GLYCOSYLTRANSFERASE FTSW-RELATED"/>
    <property type="match status" value="1"/>
</dbReference>
<feature type="transmembrane region" description="Helical" evidence="16">
    <location>
        <begin position="7"/>
        <end position="27"/>
    </location>
</feature>
<evidence type="ECO:0000256" key="14">
    <source>
        <dbReference type="ARBA" id="ARBA00044770"/>
    </source>
</evidence>
<dbReference type="GO" id="GO:0005886">
    <property type="term" value="C:plasma membrane"/>
    <property type="evidence" value="ECO:0007669"/>
    <property type="project" value="TreeGrafter"/>
</dbReference>
<dbReference type="PANTHER" id="PTHR30474">
    <property type="entry name" value="CELL CYCLE PROTEIN"/>
    <property type="match status" value="1"/>
</dbReference>
<feature type="transmembrane region" description="Helical" evidence="16">
    <location>
        <begin position="359"/>
        <end position="380"/>
    </location>
</feature>
<evidence type="ECO:0000256" key="9">
    <source>
        <dbReference type="ARBA" id="ARBA00032370"/>
    </source>
</evidence>
<evidence type="ECO:0000256" key="4">
    <source>
        <dbReference type="ARBA" id="ARBA00022692"/>
    </source>
</evidence>
<dbReference type="GO" id="GO:0008360">
    <property type="term" value="P:regulation of cell shape"/>
    <property type="evidence" value="ECO:0007669"/>
    <property type="project" value="UniProtKB-KW"/>
</dbReference>
<keyword evidence="4 16" id="KW-0812">Transmembrane</keyword>
<evidence type="ECO:0000256" key="7">
    <source>
        <dbReference type="ARBA" id="ARBA00022989"/>
    </source>
</evidence>
<dbReference type="GO" id="GO:0009252">
    <property type="term" value="P:peptidoglycan biosynthetic process"/>
    <property type="evidence" value="ECO:0007669"/>
    <property type="project" value="UniProtKB-KW"/>
</dbReference>
<dbReference type="GO" id="GO:0051301">
    <property type="term" value="P:cell division"/>
    <property type="evidence" value="ECO:0007669"/>
    <property type="project" value="InterPro"/>
</dbReference>
<evidence type="ECO:0000256" key="16">
    <source>
        <dbReference type="SAM" id="Phobius"/>
    </source>
</evidence>
<feature type="transmembrane region" description="Helical" evidence="16">
    <location>
        <begin position="246"/>
        <end position="265"/>
    </location>
</feature>
<reference evidence="18" key="1">
    <citation type="submission" date="2017-09" db="EMBL/GenBank/DDBJ databases">
        <title>Depth-based differentiation of microbial function through sediment-hosted aquifers and enrichment of novel symbionts in the deep terrestrial subsurface.</title>
        <authorList>
            <person name="Probst A.J."/>
            <person name="Ladd B."/>
            <person name="Jarett J.K."/>
            <person name="Geller-Mcgrath D.E."/>
            <person name="Sieber C.M.K."/>
            <person name="Emerson J.B."/>
            <person name="Anantharaman K."/>
            <person name="Thomas B.C."/>
            <person name="Malmstrom R."/>
            <person name="Stieglmeier M."/>
            <person name="Klingl A."/>
            <person name="Woyke T."/>
            <person name="Ryan C.M."/>
            <person name="Banfield J.F."/>
        </authorList>
    </citation>
    <scope>NUCLEOTIDE SEQUENCE [LARGE SCALE GENOMIC DNA]</scope>
</reference>
<evidence type="ECO:0000256" key="6">
    <source>
        <dbReference type="ARBA" id="ARBA00022984"/>
    </source>
</evidence>
<accession>A0A2M7EB32</accession>
<evidence type="ECO:0000256" key="5">
    <source>
        <dbReference type="ARBA" id="ARBA00022960"/>
    </source>
</evidence>
<dbReference type="EC" id="2.4.99.28" evidence="14"/>
<evidence type="ECO:0000256" key="11">
    <source>
        <dbReference type="ARBA" id="ARBA00038053"/>
    </source>
</evidence>
<evidence type="ECO:0000256" key="12">
    <source>
        <dbReference type="ARBA" id="ARBA00041185"/>
    </source>
</evidence>
<feature type="transmembrane region" description="Helical" evidence="16">
    <location>
        <begin position="47"/>
        <end position="64"/>
    </location>
</feature>
<keyword evidence="7 16" id="KW-1133">Transmembrane helix</keyword>
<dbReference type="GO" id="GO:0008955">
    <property type="term" value="F:peptidoglycan glycosyltransferase activity"/>
    <property type="evidence" value="ECO:0007669"/>
    <property type="project" value="UniProtKB-EC"/>
</dbReference>
<organism evidence="17 18">
    <name type="scientific">Candidatus Nealsonbacteria bacterium CG01_land_8_20_14_3_00_12</name>
    <dbReference type="NCBI Taxonomy" id="1974697"/>
    <lineage>
        <taxon>Bacteria</taxon>
        <taxon>Candidatus Nealsoniibacteriota</taxon>
    </lineage>
</organism>
<keyword evidence="3" id="KW-0808">Transferase</keyword>
<keyword evidence="5" id="KW-0133">Cell shape</keyword>
<keyword evidence="2" id="KW-0328">Glycosyltransferase</keyword>
<dbReference type="AlphaFoldDB" id="A0A2M7EB32"/>
<dbReference type="Proteomes" id="UP000230766">
    <property type="component" value="Unassembled WGS sequence"/>
</dbReference>
<dbReference type="Pfam" id="PF01098">
    <property type="entry name" value="FTSW_RODA_SPOVE"/>
    <property type="match status" value="1"/>
</dbReference>
<feature type="transmembrane region" description="Helical" evidence="16">
    <location>
        <begin position="331"/>
        <end position="353"/>
    </location>
</feature>
<evidence type="ECO:0000256" key="10">
    <source>
        <dbReference type="ARBA" id="ARBA00033270"/>
    </source>
</evidence>
<dbReference type="EMBL" id="PETJ01000057">
    <property type="protein sequence ID" value="PIV64956.1"/>
    <property type="molecule type" value="Genomic_DNA"/>
</dbReference>
<protein>
    <recommendedName>
        <fullName evidence="12">Probable peptidoglycan glycosyltransferase FtsW</fullName>
        <ecNumber evidence="14">2.4.99.28</ecNumber>
    </recommendedName>
    <alternativeName>
        <fullName evidence="13">Cell division protein FtsW</fullName>
    </alternativeName>
    <alternativeName>
        <fullName evidence="10">Cell wall polymerase</fullName>
    </alternativeName>
    <alternativeName>
        <fullName evidence="9">Peptidoglycan polymerase</fullName>
    </alternativeName>
</protein>
<evidence type="ECO:0000256" key="13">
    <source>
        <dbReference type="ARBA" id="ARBA00041418"/>
    </source>
</evidence>
<sequence length="386" mass="41713">MKKHPDYILIGVVVILIILGILILASVSAPLSQQRFGNTYYFLNHQLLFGLLPGILLAFLVFKIRLDFFKKWASPLLLINLILLAMVFLPKIGYSAGGAARWLSLGPISFQPSEFLKLTSILYFAAWLTSRTGAKKFGGGRTEKGYNPPTALPPKAGPSFGQTFVAFLIVIGLISSLLIFQPDISTLGIIVLVATLMYFLAETPLWHSILFVLLGAGGLLTLIKLAPYRAARLLVFLKPEIDPMGIGYQIKQALIAVGSGGISGLGLGMSQQRLGFLPQSISDSIFAILAEETGFIGCLILIFLFLIFLWRGFEIAKVSQNKFSQLAALGITSWITLQALTNIGSMIGILPLTGIPLPFISYGGSALVSELAGVGILLNISKQISR</sequence>
<comment type="similarity">
    <text evidence="11">Belongs to the SEDS family. FtsW subfamily.</text>
</comment>
<evidence type="ECO:0000256" key="8">
    <source>
        <dbReference type="ARBA" id="ARBA00023136"/>
    </source>
</evidence>
<comment type="catalytic activity">
    <reaction evidence="15">
        <text>[GlcNAc-(1-&gt;4)-Mur2Ac(oyl-L-Ala-gamma-D-Glu-L-Lys-D-Ala-D-Ala)](n)-di-trans,octa-cis-undecaprenyl diphosphate + beta-D-GlcNAc-(1-&gt;4)-Mur2Ac(oyl-L-Ala-gamma-D-Glu-L-Lys-D-Ala-D-Ala)-di-trans,octa-cis-undecaprenyl diphosphate = [GlcNAc-(1-&gt;4)-Mur2Ac(oyl-L-Ala-gamma-D-Glu-L-Lys-D-Ala-D-Ala)](n+1)-di-trans,octa-cis-undecaprenyl diphosphate + di-trans,octa-cis-undecaprenyl diphosphate + H(+)</text>
        <dbReference type="Rhea" id="RHEA:23708"/>
        <dbReference type="Rhea" id="RHEA-COMP:9602"/>
        <dbReference type="Rhea" id="RHEA-COMP:9603"/>
        <dbReference type="ChEBI" id="CHEBI:15378"/>
        <dbReference type="ChEBI" id="CHEBI:58405"/>
        <dbReference type="ChEBI" id="CHEBI:60033"/>
        <dbReference type="ChEBI" id="CHEBI:78435"/>
        <dbReference type="EC" id="2.4.99.28"/>
    </reaction>
</comment>